<sequence>MRAPRAVPRVSDALCENAVFGWLIDGGQRKAAVAAGVLFRQPAALAVGGGCRKIAVISVTGLDVGCGVTLSSQRFTAILGCRDSVAFGVSGCRTSDVETRGPLRGTGVVSVKGRVSGHVMCDNMSSEVENSVLFGQPELKGSIGTNHRSVMRVVEELLPLSLQELCLNVREISKESNDLALDELSTIGYLSLV</sequence>
<keyword evidence="2" id="KW-1185">Reference proteome</keyword>
<dbReference type="AlphaFoldDB" id="A0AA38T0I9"/>
<proteinExistence type="predicted"/>
<dbReference type="Proteomes" id="UP001172457">
    <property type="component" value="Chromosome 7"/>
</dbReference>
<gene>
    <name evidence="1" type="ORF">OSB04_028419</name>
</gene>
<evidence type="ECO:0000313" key="1">
    <source>
        <dbReference type="EMBL" id="KAJ9541913.1"/>
    </source>
</evidence>
<protein>
    <submittedName>
        <fullName evidence="1">Uncharacterized protein</fullName>
    </submittedName>
</protein>
<reference evidence="1" key="1">
    <citation type="submission" date="2023-03" db="EMBL/GenBank/DDBJ databases">
        <title>Chromosome-scale reference genome and RAD-based genetic map of yellow starthistle (Centaurea solstitialis) reveal putative structural variation and QTLs associated with invader traits.</title>
        <authorList>
            <person name="Reatini B."/>
            <person name="Cang F.A."/>
            <person name="Jiang Q."/>
            <person name="Mckibben M.T.W."/>
            <person name="Barker M.S."/>
            <person name="Rieseberg L.H."/>
            <person name="Dlugosch K.M."/>
        </authorList>
    </citation>
    <scope>NUCLEOTIDE SEQUENCE</scope>
    <source>
        <strain evidence="1">CAN-66</strain>
        <tissue evidence="1">Leaf</tissue>
    </source>
</reference>
<evidence type="ECO:0000313" key="2">
    <source>
        <dbReference type="Proteomes" id="UP001172457"/>
    </source>
</evidence>
<dbReference type="EMBL" id="JARYMX010000007">
    <property type="protein sequence ID" value="KAJ9541913.1"/>
    <property type="molecule type" value="Genomic_DNA"/>
</dbReference>
<organism evidence="1 2">
    <name type="scientific">Centaurea solstitialis</name>
    <name type="common">yellow star-thistle</name>
    <dbReference type="NCBI Taxonomy" id="347529"/>
    <lineage>
        <taxon>Eukaryota</taxon>
        <taxon>Viridiplantae</taxon>
        <taxon>Streptophyta</taxon>
        <taxon>Embryophyta</taxon>
        <taxon>Tracheophyta</taxon>
        <taxon>Spermatophyta</taxon>
        <taxon>Magnoliopsida</taxon>
        <taxon>eudicotyledons</taxon>
        <taxon>Gunneridae</taxon>
        <taxon>Pentapetalae</taxon>
        <taxon>asterids</taxon>
        <taxon>campanulids</taxon>
        <taxon>Asterales</taxon>
        <taxon>Asteraceae</taxon>
        <taxon>Carduoideae</taxon>
        <taxon>Cardueae</taxon>
        <taxon>Centaureinae</taxon>
        <taxon>Centaurea</taxon>
    </lineage>
</organism>
<comment type="caution">
    <text evidence="1">The sequence shown here is derived from an EMBL/GenBank/DDBJ whole genome shotgun (WGS) entry which is preliminary data.</text>
</comment>
<accession>A0AA38T0I9</accession>
<name>A0AA38T0I9_9ASTR</name>